<name>A0A1I0APJ7_THASX</name>
<dbReference type="InterPro" id="IPR002725">
    <property type="entry name" value="YgjP-like_metallopeptidase"/>
</dbReference>
<organism evidence="2 3">
    <name type="scientific">Thalassotalea agarivorans</name>
    <name type="common">Thalassomonas agarivorans</name>
    <dbReference type="NCBI Taxonomy" id="349064"/>
    <lineage>
        <taxon>Bacteria</taxon>
        <taxon>Pseudomonadati</taxon>
        <taxon>Pseudomonadota</taxon>
        <taxon>Gammaproteobacteria</taxon>
        <taxon>Alteromonadales</taxon>
        <taxon>Colwelliaceae</taxon>
        <taxon>Thalassotalea</taxon>
    </lineage>
</organism>
<dbReference type="OrthoDB" id="9811177at2"/>
<evidence type="ECO:0000313" key="2">
    <source>
        <dbReference type="EMBL" id="SES96306.1"/>
    </source>
</evidence>
<accession>A0A1I0APJ7</accession>
<proteinExistence type="predicted"/>
<evidence type="ECO:0000259" key="1">
    <source>
        <dbReference type="Pfam" id="PF01863"/>
    </source>
</evidence>
<gene>
    <name evidence="2" type="ORF">SAMN05660429_00779</name>
</gene>
<dbReference type="InterPro" id="IPR053136">
    <property type="entry name" value="UTP_pyrophosphatase-like"/>
</dbReference>
<evidence type="ECO:0000313" key="3">
    <source>
        <dbReference type="Proteomes" id="UP000199308"/>
    </source>
</evidence>
<dbReference type="STRING" id="349064.SAMN05660429_00779"/>
<dbReference type="Proteomes" id="UP000199308">
    <property type="component" value="Unassembled WGS sequence"/>
</dbReference>
<dbReference type="CDD" id="cd07344">
    <property type="entry name" value="M48_yhfN_like"/>
    <property type="match status" value="1"/>
</dbReference>
<dbReference type="Gene3D" id="3.30.2010.10">
    <property type="entry name" value="Metalloproteases ('zincins'), catalytic domain"/>
    <property type="match status" value="1"/>
</dbReference>
<feature type="domain" description="YgjP-like metallopeptidase" evidence="1">
    <location>
        <begin position="15"/>
        <end position="223"/>
    </location>
</feature>
<reference evidence="2 3" key="1">
    <citation type="submission" date="2016-10" db="EMBL/GenBank/DDBJ databases">
        <authorList>
            <person name="de Groot N.N."/>
        </authorList>
    </citation>
    <scope>NUCLEOTIDE SEQUENCE [LARGE SCALE GENOMIC DNA]</scope>
    <source>
        <strain evidence="2 3">DSM 19706</strain>
    </source>
</reference>
<dbReference type="AlphaFoldDB" id="A0A1I0APJ7"/>
<dbReference type="PANTHER" id="PTHR30399">
    <property type="entry name" value="UNCHARACTERIZED PROTEIN YGJP"/>
    <property type="match status" value="1"/>
</dbReference>
<dbReference type="EMBL" id="FOHK01000003">
    <property type="protein sequence ID" value="SES96306.1"/>
    <property type="molecule type" value="Genomic_DNA"/>
</dbReference>
<dbReference type="RefSeq" id="WP_093327838.1">
    <property type="nucleotide sequence ID" value="NZ_AP027363.1"/>
</dbReference>
<protein>
    <recommendedName>
        <fullName evidence="1">YgjP-like metallopeptidase domain-containing protein</fullName>
    </recommendedName>
</protein>
<dbReference type="PANTHER" id="PTHR30399:SF1">
    <property type="entry name" value="UTP PYROPHOSPHATASE"/>
    <property type="match status" value="1"/>
</dbReference>
<sequence length="231" mass="27131">MQFPFQVIRSARRQTLAIQVKQGEVIVRAPVYISDDYINQLVERKHKWIQSKLVCQQQKLDDRFSYQQDDSLYWLGQKHRFSVELGSKNTVQVSDKGIIVVLKPIANESQTNQTVRIKRVLLKWLTTNAKRVLVQRVAELSALTGLAYNDVNVRQYKARWGSCNSQKRISLNVFLMMAPPWVVDYVIIHELCHTRHMNHSKAYWQLVQHHFPLYRSAKAWLNHRGQHCTLP</sequence>
<dbReference type="Pfam" id="PF01863">
    <property type="entry name" value="YgjP-like"/>
    <property type="match status" value="1"/>
</dbReference>
<keyword evidence="3" id="KW-1185">Reference proteome</keyword>